<evidence type="ECO:0000259" key="2">
    <source>
        <dbReference type="Pfam" id="PF03703"/>
    </source>
</evidence>
<dbReference type="InterPro" id="IPR005182">
    <property type="entry name" value="YdbS-like_PH"/>
</dbReference>
<evidence type="ECO:0000313" key="4">
    <source>
        <dbReference type="Proteomes" id="UP000051966"/>
    </source>
</evidence>
<keyword evidence="4" id="KW-1185">Reference proteome</keyword>
<dbReference type="PANTHER" id="PTHR34473:SF2">
    <property type="entry name" value="UPF0699 TRANSMEMBRANE PROTEIN YDBT"/>
    <property type="match status" value="1"/>
</dbReference>
<protein>
    <submittedName>
        <fullName evidence="3">Membrane protein</fullName>
    </submittedName>
</protein>
<evidence type="ECO:0000313" key="3">
    <source>
        <dbReference type="EMBL" id="KRM05859.1"/>
    </source>
</evidence>
<keyword evidence="1" id="KW-0812">Transmembrane</keyword>
<keyword evidence="1" id="KW-0472">Membrane</keyword>
<dbReference type="PATRIC" id="fig|1423743.5.peg.719"/>
<reference evidence="3 4" key="1">
    <citation type="journal article" date="2015" name="Genome Announc.">
        <title>Expanding the biotechnology potential of lactobacilli through comparative genomics of 213 strains and associated genera.</title>
        <authorList>
            <person name="Sun Z."/>
            <person name="Harris H.M."/>
            <person name="McCann A."/>
            <person name="Guo C."/>
            <person name="Argimon S."/>
            <person name="Zhang W."/>
            <person name="Yang X."/>
            <person name="Jeffery I.B."/>
            <person name="Cooney J.C."/>
            <person name="Kagawa T.F."/>
            <person name="Liu W."/>
            <person name="Song Y."/>
            <person name="Salvetti E."/>
            <person name="Wrobel A."/>
            <person name="Rasinkangas P."/>
            <person name="Parkhill J."/>
            <person name="Rea M.C."/>
            <person name="O'Sullivan O."/>
            <person name="Ritari J."/>
            <person name="Douillard F.P."/>
            <person name="Paul Ross R."/>
            <person name="Yang R."/>
            <person name="Briner A.E."/>
            <person name="Felis G.E."/>
            <person name="de Vos W.M."/>
            <person name="Barrangou R."/>
            <person name="Klaenhammer T.R."/>
            <person name="Caufield P.W."/>
            <person name="Cui Y."/>
            <person name="Zhang H."/>
            <person name="O'Toole P.W."/>
        </authorList>
    </citation>
    <scope>NUCLEOTIDE SEQUENCE [LARGE SCALE GENOMIC DNA]</scope>
    <source>
        <strain evidence="3 4">DSM 18382</strain>
    </source>
</reference>
<feature type="domain" description="YdbS-like PH" evidence="2">
    <location>
        <begin position="74"/>
        <end position="150"/>
    </location>
</feature>
<organism evidence="3 4">
    <name type="scientific">Lentilactobacillus farraginis DSM 18382 = JCM 14108</name>
    <dbReference type="NCBI Taxonomy" id="1423743"/>
    <lineage>
        <taxon>Bacteria</taxon>
        <taxon>Bacillati</taxon>
        <taxon>Bacillota</taxon>
        <taxon>Bacilli</taxon>
        <taxon>Lactobacillales</taxon>
        <taxon>Lactobacillaceae</taxon>
        <taxon>Lentilactobacillus</taxon>
    </lineage>
</organism>
<proteinExistence type="predicted"/>
<dbReference type="Proteomes" id="UP000051966">
    <property type="component" value="Unassembled WGS sequence"/>
</dbReference>
<sequence>MVILTEGTHLPSKIKRVWQVSAFINFAIWLAIGIGCYLGLKFLHWEWLFWPGIGFGAIAIIDLIFELILVPYRYAFWRYRLTDDAVELQSGYIFKKMVSIPIARVQDVTLSAGPVLQSQKLQKVDVTTASTSHKIDGLEPQVAEQLRKQIMRLAVEVKENDV</sequence>
<dbReference type="EMBL" id="AZFY01000106">
    <property type="protein sequence ID" value="KRM05859.1"/>
    <property type="molecule type" value="Genomic_DNA"/>
</dbReference>
<dbReference type="PANTHER" id="PTHR34473">
    <property type="entry name" value="UPF0699 TRANSMEMBRANE PROTEIN YDBS"/>
    <property type="match status" value="1"/>
</dbReference>
<dbReference type="Pfam" id="PF03703">
    <property type="entry name" value="bPH_2"/>
    <property type="match status" value="1"/>
</dbReference>
<dbReference type="AlphaFoldDB" id="A0A0R1VSJ4"/>
<name>A0A0R1VSJ4_9LACO</name>
<keyword evidence="1" id="KW-1133">Transmembrane helix</keyword>
<gene>
    <name evidence="3" type="ORF">FD41_GL000706</name>
</gene>
<feature type="transmembrane region" description="Helical" evidence="1">
    <location>
        <begin position="48"/>
        <end position="70"/>
    </location>
</feature>
<comment type="caution">
    <text evidence="3">The sequence shown here is derived from an EMBL/GenBank/DDBJ whole genome shotgun (WGS) entry which is preliminary data.</text>
</comment>
<evidence type="ECO:0000256" key="1">
    <source>
        <dbReference type="SAM" id="Phobius"/>
    </source>
</evidence>
<accession>A0A0R1VSJ4</accession>
<feature type="transmembrane region" description="Helical" evidence="1">
    <location>
        <begin position="20"/>
        <end position="42"/>
    </location>
</feature>